<dbReference type="EMBL" id="FWWY01000001">
    <property type="protein sequence ID" value="SMC06155.1"/>
    <property type="molecule type" value="Genomic_DNA"/>
</dbReference>
<dbReference type="PANTHER" id="PTHR46112">
    <property type="entry name" value="AMINOPEPTIDASE"/>
    <property type="match status" value="1"/>
</dbReference>
<dbReference type="GO" id="GO:0046872">
    <property type="term" value="F:metal ion binding"/>
    <property type="evidence" value="ECO:0007669"/>
    <property type="project" value="UniProtKB-KW"/>
</dbReference>
<evidence type="ECO:0000259" key="3">
    <source>
        <dbReference type="Pfam" id="PF00557"/>
    </source>
</evidence>
<keyword evidence="5" id="KW-0645">Protease</keyword>
<evidence type="ECO:0000256" key="2">
    <source>
        <dbReference type="ARBA" id="ARBA00022801"/>
    </source>
</evidence>
<dbReference type="STRING" id="28034.BFX07_11885"/>
<evidence type="ECO:0000313" key="6">
    <source>
        <dbReference type="Proteomes" id="UP000192660"/>
    </source>
</evidence>
<dbReference type="GO" id="GO:0008235">
    <property type="term" value="F:metalloexopeptidase activity"/>
    <property type="evidence" value="ECO:0007669"/>
    <property type="project" value="UniProtKB-ARBA"/>
</dbReference>
<accession>A0A1W1WIS7</accession>
<dbReference type="Gene3D" id="3.40.350.10">
    <property type="entry name" value="Creatinase/prolidase N-terminal domain"/>
    <property type="match status" value="1"/>
</dbReference>
<dbReference type="InterPro" id="IPR001131">
    <property type="entry name" value="Peptidase_M24B_aminopep-P_CS"/>
</dbReference>
<gene>
    <name evidence="5" type="ORF">SAMN00768000_2663</name>
</gene>
<dbReference type="Gene3D" id="3.90.230.10">
    <property type="entry name" value="Creatinase/methionine aminopeptidase superfamily"/>
    <property type="match status" value="1"/>
</dbReference>
<dbReference type="CDD" id="cd01092">
    <property type="entry name" value="APP-like"/>
    <property type="match status" value="1"/>
</dbReference>
<feature type="domain" description="Peptidase M24" evidence="3">
    <location>
        <begin position="134"/>
        <end position="339"/>
    </location>
</feature>
<protein>
    <submittedName>
        <fullName evidence="5">Xaa-Pro aminopeptidase</fullName>
    </submittedName>
</protein>
<dbReference type="SUPFAM" id="SSF55920">
    <property type="entry name" value="Creatinase/aminopeptidase"/>
    <property type="match status" value="1"/>
</dbReference>
<dbReference type="InterPro" id="IPR050659">
    <property type="entry name" value="Peptidase_M24B"/>
</dbReference>
<dbReference type="InterPro" id="IPR001714">
    <property type="entry name" value="Pept_M24_MAP"/>
</dbReference>
<keyword evidence="5" id="KW-0031">Aminopeptidase</keyword>
<dbReference type="InterPro" id="IPR000587">
    <property type="entry name" value="Creatinase_N"/>
</dbReference>
<dbReference type="AlphaFoldDB" id="A0A1W1WIS7"/>
<dbReference type="Proteomes" id="UP000192660">
    <property type="component" value="Unassembled WGS sequence"/>
</dbReference>
<reference evidence="6" key="1">
    <citation type="submission" date="2017-04" db="EMBL/GenBank/DDBJ databases">
        <authorList>
            <person name="Varghese N."/>
            <person name="Submissions S."/>
        </authorList>
    </citation>
    <scope>NUCLEOTIDE SEQUENCE [LARGE SCALE GENOMIC DNA]</scope>
    <source>
        <strain evidence="6">DSM 9293</strain>
    </source>
</reference>
<organism evidence="5 6">
    <name type="scientific">Sulfobacillus thermosulfidooxidans (strain DSM 9293 / VKM B-1269 / AT-1)</name>
    <dbReference type="NCBI Taxonomy" id="929705"/>
    <lineage>
        <taxon>Bacteria</taxon>
        <taxon>Bacillati</taxon>
        <taxon>Bacillota</taxon>
        <taxon>Clostridia</taxon>
        <taxon>Eubacteriales</taxon>
        <taxon>Clostridiales Family XVII. Incertae Sedis</taxon>
        <taxon>Sulfobacillus</taxon>
    </lineage>
</organism>
<dbReference type="Pfam" id="PF01321">
    <property type="entry name" value="Creatinase_N"/>
    <property type="match status" value="1"/>
</dbReference>
<proteinExistence type="predicted"/>
<dbReference type="PANTHER" id="PTHR46112:SF3">
    <property type="entry name" value="AMINOPEPTIDASE YPDF"/>
    <property type="match status" value="1"/>
</dbReference>
<feature type="domain" description="Creatinase N-terminal" evidence="4">
    <location>
        <begin position="8"/>
        <end position="124"/>
    </location>
</feature>
<dbReference type="OrthoDB" id="9806388at2"/>
<sequence>MSRAERVWQKTQGLDALVICSPQNRYYLSGFTGSAGCVFIDGTHRYLLTDSRYVLQARQEAPDFEIIETRKPFDSIVHLAREHEYKHIGIEARHTTVKTYDEIQQRFSDIKWVPATDLVELERRVKDETELMSLKQAARIADEALASVVSQIRPGITEQELAIALETAMRQKGSEGLSFPTIVASGPRGALPHAKPSERQLQADEWVTIDFGAVYRGYHSDETVTIPVTNQARTRQLQAIYDIVYQAQKAGIAVVKPGILASEVDEVVRRVIIEAGFGEYFGHGTGHGVGLDVHEDPFLGPKPEHDMVLEAGMVITVEPGIYLPDMGGVRLEDMLVVTKEGSIRLTSWDKRLN</sequence>
<dbReference type="PROSITE" id="PS00491">
    <property type="entry name" value="PROLINE_PEPTIDASE"/>
    <property type="match status" value="1"/>
</dbReference>
<dbReference type="InterPro" id="IPR000994">
    <property type="entry name" value="Pept_M24"/>
</dbReference>
<keyword evidence="2" id="KW-0378">Hydrolase</keyword>
<dbReference type="RefSeq" id="WP_020373307.1">
    <property type="nucleotide sequence ID" value="NZ_FWWY01000001.1"/>
</dbReference>
<keyword evidence="6" id="KW-1185">Reference proteome</keyword>
<evidence type="ECO:0000313" key="5">
    <source>
        <dbReference type="EMBL" id="SMC06155.1"/>
    </source>
</evidence>
<dbReference type="Pfam" id="PF00557">
    <property type="entry name" value="Peptidase_M24"/>
    <property type="match status" value="1"/>
</dbReference>
<dbReference type="GO" id="GO:0004177">
    <property type="term" value="F:aminopeptidase activity"/>
    <property type="evidence" value="ECO:0007669"/>
    <property type="project" value="UniProtKB-KW"/>
</dbReference>
<dbReference type="SUPFAM" id="SSF53092">
    <property type="entry name" value="Creatinase/prolidase N-terminal domain"/>
    <property type="match status" value="1"/>
</dbReference>
<dbReference type="InterPro" id="IPR029149">
    <property type="entry name" value="Creatin/AminoP/Spt16_N"/>
</dbReference>
<evidence type="ECO:0000259" key="4">
    <source>
        <dbReference type="Pfam" id="PF01321"/>
    </source>
</evidence>
<name>A0A1W1WIS7_SULTA</name>
<dbReference type="InterPro" id="IPR036005">
    <property type="entry name" value="Creatinase/aminopeptidase-like"/>
</dbReference>
<evidence type="ECO:0000256" key="1">
    <source>
        <dbReference type="ARBA" id="ARBA00022723"/>
    </source>
</evidence>
<keyword evidence="1" id="KW-0479">Metal-binding</keyword>
<dbReference type="PRINTS" id="PR00599">
    <property type="entry name" value="MAPEPTIDASE"/>
</dbReference>